<gene>
    <name evidence="3" type="ORF">FCC1311_024552</name>
</gene>
<dbReference type="GO" id="GO:0008017">
    <property type="term" value="F:microtubule binding"/>
    <property type="evidence" value="ECO:0007669"/>
    <property type="project" value="InterPro"/>
</dbReference>
<dbReference type="Proteomes" id="UP000241890">
    <property type="component" value="Unassembled WGS sequence"/>
</dbReference>
<feature type="compositionally biased region" description="Basic and acidic residues" evidence="1">
    <location>
        <begin position="307"/>
        <end position="328"/>
    </location>
</feature>
<name>A0A2R5GEJ3_9STRA</name>
<feature type="compositionally biased region" description="Acidic residues" evidence="1">
    <location>
        <begin position="633"/>
        <end position="645"/>
    </location>
</feature>
<dbReference type="GO" id="GO:0005516">
    <property type="term" value="F:calmodulin binding"/>
    <property type="evidence" value="ECO:0007669"/>
    <property type="project" value="InterPro"/>
</dbReference>
<proteinExistence type="predicted"/>
<dbReference type="SMART" id="SM01051">
    <property type="entry name" value="CAMSAP_CKK"/>
    <property type="match status" value="1"/>
</dbReference>
<dbReference type="PANTHER" id="PTHR21595:SF0">
    <property type="entry name" value="PATRONIN"/>
    <property type="match status" value="1"/>
</dbReference>
<evidence type="ECO:0000259" key="2">
    <source>
        <dbReference type="PROSITE" id="PS51508"/>
    </source>
</evidence>
<evidence type="ECO:0000313" key="3">
    <source>
        <dbReference type="EMBL" id="GBG26234.1"/>
    </source>
</evidence>
<sequence length="854" mass="95133">MKSDSSPASSGSSLQGTHEGLLCCQAASVILGGKGVLHARKEASATVSSDRALDYYLQTAPRAQTQSVRLVRDRPCQTAEDVLETLYRFTGTRYQKLLPVVVLFSGLSHAALVYLPSDHPKTRKAIVFEPQTMATAKHGTASTKSLFADVNQDAHFGGMPRMNCKNKEISSFNGSVKWKKNKSASASVNVNVNFASKKKGNVNVNAECKSKENSSFDGSVKWKKNKSANVSVNSVLRKKSKSVNANFVSKKKDKGSTNVICKSKENSSFEGSVKWRKNTNANVSVNSVLRKKSKNVNANFVSKKKDKGSMNRVADEKELPERQHRLKEEEEAEVALGRQIQCQSEEEDAREPERIVQAQDDDDDEEEEEALESQRRHSEEKHDLHRREALENAEKQKRLDKIATLARERKLKEKADRENHEREVQRAWVRQIEQEKARNAEMPPEPNTMPAMSMSAMSEDSPSKDPKDVNLRDFAMERIEELRKLREEADRKYRAALAYENSRSETPKATMSPVRDIRFGATEDGDQEAAIETAKSVASAKVPWNPDRGLCPSLQQEVDLGSPKSNVDNASVRSPRSAALESAAYQEVPADMDGWSDFSEGSTSVIAPDSPRELSPISSTSSVVSDGHGGAFDENDSGSQELDDEAAGHEERPRPRPPQEKLFSIEIPLNGDDAENIRRQRRFEEVRRRKLAESEAPHVRSGHAPVVCEIPPEIPPTIEIATKSNLKLIMNAITHVCLAGAHHAQRRERVLGGLEERAASGEPEFTNAQYVILFRNEVALKFRGVYVVDRVTRDLRKVQGAKQLPAVVDAAMVDSFYKYNTGQKRFSRISTKSITKTTDAVALNPKFFPLPQRM</sequence>
<keyword evidence="4" id="KW-1185">Reference proteome</keyword>
<evidence type="ECO:0000313" key="4">
    <source>
        <dbReference type="Proteomes" id="UP000241890"/>
    </source>
</evidence>
<dbReference type="PANTHER" id="PTHR21595">
    <property type="entry name" value="PATRONIN"/>
    <property type="match status" value="1"/>
</dbReference>
<feature type="compositionally biased region" description="Low complexity" evidence="1">
    <location>
        <begin position="615"/>
        <end position="625"/>
    </location>
</feature>
<dbReference type="InParanoid" id="A0A2R5GEJ3"/>
<dbReference type="OrthoDB" id="2125658at2759"/>
<organism evidence="3 4">
    <name type="scientific">Hondaea fermentalgiana</name>
    <dbReference type="NCBI Taxonomy" id="2315210"/>
    <lineage>
        <taxon>Eukaryota</taxon>
        <taxon>Sar</taxon>
        <taxon>Stramenopiles</taxon>
        <taxon>Bigyra</taxon>
        <taxon>Labyrinthulomycetes</taxon>
        <taxon>Thraustochytrida</taxon>
        <taxon>Thraustochytriidae</taxon>
        <taxon>Hondaea</taxon>
    </lineage>
</organism>
<dbReference type="AlphaFoldDB" id="A0A2R5GEJ3"/>
<feature type="compositionally biased region" description="Polar residues" evidence="1">
    <location>
        <begin position="563"/>
        <end position="574"/>
    </location>
</feature>
<dbReference type="EMBL" id="BEYU01000019">
    <property type="protein sequence ID" value="GBG26234.1"/>
    <property type="molecule type" value="Genomic_DNA"/>
</dbReference>
<evidence type="ECO:0000256" key="1">
    <source>
        <dbReference type="SAM" id="MobiDB-lite"/>
    </source>
</evidence>
<feature type="region of interest" description="Disordered" evidence="1">
    <location>
        <begin position="591"/>
        <end position="678"/>
    </location>
</feature>
<dbReference type="PROSITE" id="PS51508">
    <property type="entry name" value="CKK"/>
    <property type="match status" value="1"/>
</dbReference>
<feature type="region of interest" description="Disordered" evidence="1">
    <location>
        <begin position="435"/>
        <end position="470"/>
    </location>
</feature>
<feature type="compositionally biased region" description="Basic and acidic residues" evidence="1">
    <location>
        <begin position="461"/>
        <end position="470"/>
    </location>
</feature>
<comment type="caution">
    <text evidence="3">The sequence shown here is derived from an EMBL/GenBank/DDBJ whole genome shotgun (WGS) entry which is preliminary data.</text>
</comment>
<dbReference type="Gene3D" id="3.10.20.360">
    <property type="entry name" value="CKK domain"/>
    <property type="match status" value="1"/>
</dbReference>
<dbReference type="Pfam" id="PF08683">
    <property type="entry name" value="CAMSAP_CKK"/>
    <property type="match status" value="1"/>
</dbReference>
<dbReference type="InterPro" id="IPR032940">
    <property type="entry name" value="CAMSAP"/>
</dbReference>
<dbReference type="InterPro" id="IPR038209">
    <property type="entry name" value="CKK_dom_sf"/>
</dbReference>
<feature type="compositionally biased region" description="Acidic residues" evidence="1">
    <location>
        <begin position="359"/>
        <end position="371"/>
    </location>
</feature>
<feature type="compositionally biased region" description="Basic and acidic residues" evidence="1">
    <location>
        <begin position="646"/>
        <end position="659"/>
    </location>
</feature>
<feature type="region of interest" description="Disordered" evidence="1">
    <location>
        <begin position="501"/>
        <end position="578"/>
    </location>
</feature>
<dbReference type="SUPFAM" id="SSF50346">
    <property type="entry name" value="PRC-barrel domain"/>
    <property type="match status" value="1"/>
</dbReference>
<feature type="compositionally biased region" description="Basic and acidic residues" evidence="1">
    <location>
        <begin position="372"/>
        <end position="401"/>
    </location>
</feature>
<feature type="domain" description="CKK" evidence="2">
    <location>
        <begin position="713"/>
        <end position="854"/>
    </location>
</feature>
<reference evidence="3 4" key="1">
    <citation type="submission" date="2017-12" db="EMBL/GenBank/DDBJ databases">
        <title>Sequencing, de novo assembly and annotation of complete genome of a new Thraustochytrid species, strain FCC1311.</title>
        <authorList>
            <person name="Sedici K."/>
            <person name="Godart F."/>
            <person name="Aiese Cigliano R."/>
            <person name="Sanseverino W."/>
            <person name="Barakat M."/>
            <person name="Ortet P."/>
            <person name="Marechal E."/>
            <person name="Cagnac O."/>
            <person name="Amato A."/>
        </authorList>
    </citation>
    <scope>NUCLEOTIDE SEQUENCE [LARGE SCALE GENOMIC DNA]</scope>
</reference>
<dbReference type="InterPro" id="IPR011033">
    <property type="entry name" value="PRC_barrel-like_sf"/>
</dbReference>
<protein>
    <submittedName>
        <fullName evidence="3">Calmodulin-regulated spectrin-associated protein 1</fullName>
    </submittedName>
</protein>
<dbReference type="InterPro" id="IPR014797">
    <property type="entry name" value="CKK_CAMSAP"/>
</dbReference>
<accession>A0A2R5GEJ3</accession>
<feature type="region of interest" description="Disordered" evidence="1">
    <location>
        <begin position="295"/>
        <end position="401"/>
    </location>
</feature>